<dbReference type="EMBL" id="BAABJX010000045">
    <property type="protein sequence ID" value="GAA4842652.1"/>
    <property type="molecule type" value="Genomic_DNA"/>
</dbReference>
<gene>
    <name evidence="2" type="ORF">GCM10023331_29690</name>
</gene>
<evidence type="ECO:0000313" key="2">
    <source>
        <dbReference type="EMBL" id="GAA4842652.1"/>
    </source>
</evidence>
<evidence type="ECO:0000313" key="3">
    <source>
        <dbReference type="Proteomes" id="UP001500298"/>
    </source>
</evidence>
<feature type="compositionally biased region" description="Basic and acidic residues" evidence="1">
    <location>
        <begin position="43"/>
        <end position="71"/>
    </location>
</feature>
<protein>
    <submittedName>
        <fullName evidence="2">Uncharacterized protein</fullName>
    </submittedName>
</protein>
<evidence type="ECO:0000256" key="1">
    <source>
        <dbReference type="SAM" id="MobiDB-lite"/>
    </source>
</evidence>
<accession>A0ABP9DIP7</accession>
<name>A0ABP9DIP7_9BACT</name>
<feature type="region of interest" description="Disordered" evidence="1">
    <location>
        <begin position="37"/>
        <end position="83"/>
    </location>
</feature>
<keyword evidence="3" id="KW-1185">Reference proteome</keyword>
<comment type="caution">
    <text evidence="2">The sequence shown here is derived from an EMBL/GenBank/DDBJ whole genome shotgun (WGS) entry which is preliminary data.</text>
</comment>
<reference evidence="3" key="1">
    <citation type="journal article" date="2019" name="Int. J. Syst. Evol. Microbiol.">
        <title>The Global Catalogue of Microorganisms (GCM) 10K type strain sequencing project: providing services to taxonomists for standard genome sequencing and annotation.</title>
        <authorList>
            <consortium name="The Broad Institute Genomics Platform"/>
            <consortium name="The Broad Institute Genome Sequencing Center for Infectious Disease"/>
            <person name="Wu L."/>
            <person name="Ma J."/>
        </authorList>
    </citation>
    <scope>NUCLEOTIDE SEQUENCE [LARGE SCALE GENOMIC DNA]</scope>
    <source>
        <strain evidence="3">JCM 18326</strain>
    </source>
</reference>
<organism evidence="2 3">
    <name type="scientific">Algivirga pacifica</name>
    <dbReference type="NCBI Taxonomy" id="1162670"/>
    <lineage>
        <taxon>Bacteria</taxon>
        <taxon>Pseudomonadati</taxon>
        <taxon>Bacteroidota</taxon>
        <taxon>Cytophagia</taxon>
        <taxon>Cytophagales</taxon>
        <taxon>Flammeovirgaceae</taxon>
        <taxon>Algivirga</taxon>
    </lineage>
</organism>
<dbReference type="Proteomes" id="UP001500298">
    <property type="component" value="Unassembled WGS sequence"/>
</dbReference>
<sequence length="304" mass="35762">MGILSPAVAQEEVPMPPRKTAGFLKAIGDFRGGTISDRKIRRKEAQSRLKNQEVVNDKKSENRKERRKATVERQANGNKGGENVYPMGFFRSVNANELKKEKGMAVRGDRKARRKEVVTRQLKGNKGEGRSYPRGFFRSVNANNLRSGEGPQVVSRRYYRDKMARILRQNQGRKLMTRKERKAQLARQMQDKTLFVEMEKRSDRRRRVAKMTDAFNPHYVRMSYRLHFMRDTFIYTGIGRNNQLKTRKQFGFFWVKQRYHPMQKPLKKKRKRLYPEYDRKEAGIWELPEPTRAPSTMDAGGEEQ</sequence>
<proteinExistence type="predicted"/>